<sequence length="491" mass="53010">MPTASLPSPRAARQHLGPLLFALAWLAGFGMLQYSVVRFRVRILLTLTAACLLLVLWLVRRSRLNLTPGLMALILPAGAALGLLLPLFSYLPLPWEWAARGVLALGACVAAAALWRGRSGLAWGSAVAAYAVSSAIAIRTDPAPKIDVWVTLQQASDALARGENFYSVTWVDSPGIQDAFTYLPWTAVLLAPGRWLAGDVRWMQLVWAVVLAIGIWQLASAIRTRHASGASDTGWSGARWTTSTSATGSASAHASVAATLEPADRDPHWIAAAATALILLVPGTLTQIDQAWTEPLLLTGIVWWAVLVVRGHAWWAVLPLALACASKQHLALVLPLLLLWRPFGPARAIATGAATGALIAPWFLTAPADFVHDTITLLVGFHPIRFANTWYLFFLNEYGITLPFYATAIVVLGALASALIMVARRQPPLGELLRWIALVLFAANIVNKQAFYNQYWLVGTLVALSLVADRLTDRLAQPSEQPSPPARPVTR</sequence>
<accession>A0ABP4XWV5</accession>
<feature type="transmembrane region" description="Helical" evidence="1">
    <location>
        <begin position="71"/>
        <end position="91"/>
    </location>
</feature>
<reference evidence="3" key="1">
    <citation type="journal article" date="2019" name="Int. J. Syst. Evol. Microbiol.">
        <title>The Global Catalogue of Microorganisms (GCM) 10K type strain sequencing project: providing services to taxonomists for standard genome sequencing and annotation.</title>
        <authorList>
            <consortium name="The Broad Institute Genomics Platform"/>
            <consortium name="The Broad Institute Genome Sequencing Center for Infectious Disease"/>
            <person name="Wu L."/>
            <person name="Ma J."/>
        </authorList>
    </citation>
    <scope>NUCLEOTIDE SEQUENCE [LARGE SCALE GENOMIC DNA]</scope>
    <source>
        <strain evidence="3">JCM 15592</strain>
    </source>
</reference>
<evidence type="ECO:0000256" key="1">
    <source>
        <dbReference type="SAM" id="Phobius"/>
    </source>
</evidence>
<name>A0ABP4XWV5_9MICO</name>
<proteinExistence type="predicted"/>
<gene>
    <name evidence="2" type="ORF">GCM10009811_14740</name>
</gene>
<keyword evidence="1" id="KW-1133">Transmembrane helix</keyword>
<keyword evidence="3" id="KW-1185">Reference proteome</keyword>
<keyword evidence="1" id="KW-0472">Membrane</keyword>
<comment type="caution">
    <text evidence="2">The sequence shown here is derived from an EMBL/GenBank/DDBJ whole genome shotgun (WGS) entry which is preliminary data.</text>
</comment>
<dbReference type="Proteomes" id="UP001499938">
    <property type="component" value="Unassembled WGS sequence"/>
</dbReference>
<feature type="transmembrane region" description="Helical" evidence="1">
    <location>
        <begin position="16"/>
        <end position="35"/>
    </location>
</feature>
<feature type="transmembrane region" description="Helical" evidence="1">
    <location>
        <begin position="202"/>
        <end position="219"/>
    </location>
</feature>
<feature type="transmembrane region" description="Helical" evidence="1">
    <location>
        <begin position="269"/>
        <end position="288"/>
    </location>
</feature>
<feature type="transmembrane region" description="Helical" evidence="1">
    <location>
        <begin position="300"/>
        <end position="325"/>
    </location>
</feature>
<feature type="transmembrane region" description="Helical" evidence="1">
    <location>
        <begin position="41"/>
        <end position="59"/>
    </location>
</feature>
<feature type="transmembrane region" description="Helical" evidence="1">
    <location>
        <begin position="97"/>
        <end position="115"/>
    </location>
</feature>
<dbReference type="RefSeq" id="WP_344083049.1">
    <property type="nucleotide sequence ID" value="NZ_BAAAPO010000023.1"/>
</dbReference>
<organism evidence="2 3">
    <name type="scientific">Nostocoides veronense</name>
    <dbReference type="NCBI Taxonomy" id="330836"/>
    <lineage>
        <taxon>Bacteria</taxon>
        <taxon>Bacillati</taxon>
        <taxon>Actinomycetota</taxon>
        <taxon>Actinomycetes</taxon>
        <taxon>Micrococcales</taxon>
        <taxon>Intrasporangiaceae</taxon>
        <taxon>Nostocoides</taxon>
    </lineage>
</organism>
<dbReference type="EMBL" id="BAAAPO010000023">
    <property type="protein sequence ID" value="GAA1790816.1"/>
    <property type="molecule type" value="Genomic_DNA"/>
</dbReference>
<protein>
    <recommendedName>
        <fullName evidence="4">DUF2029 domain-containing protein</fullName>
    </recommendedName>
</protein>
<evidence type="ECO:0008006" key="4">
    <source>
        <dbReference type="Google" id="ProtNLM"/>
    </source>
</evidence>
<evidence type="ECO:0000313" key="3">
    <source>
        <dbReference type="Proteomes" id="UP001499938"/>
    </source>
</evidence>
<keyword evidence="1" id="KW-0812">Transmembrane</keyword>
<feature type="transmembrane region" description="Helical" evidence="1">
    <location>
        <begin position="346"/>
        <end position="364"/>
    </location>
</feature>
<feature type="transmembrane region" description="Helical" evidence="1">
    <location>
        <begin position="402"/>
        <end position="422"/>
    </location>
</feature>
<evidence type="ECO:0000313" key="2">
    <source>
        <dbReference type="EMBL" id="GAA1790816.1"/>
    </source>
</evidence>